<dbReference type="Gene3D" id="3.40.50.2300">
    <property type="match status" value="2"/>
</dbReference>
<dbReference type="OMA" id="EDWAIST"/>
<feature type="transmembrane region" description="Helical" evidence="12">
    <location>
        <begin position="669"/>
        <end position="688"/>
    </location>
</feature>
<evidence type="ECO:0000313" key="14">
    <source>
        <dbReference type="Ensembl" id="ENSPMRP00000019020.1"/>
    </source>
</evidence>
<feature type="transmembrane region" description="Helical" evidence="12">
    <location>
        <begin position="625"/>
        <end position="648"/>
    </location>
</feature>
<keyword evidence="6" id="KW-0297">G-protein coupled receptor</keyword>
<feature type="transmembrane region" description="Helical" evidence="12">
    <location>
        <begin position="749"/>
        <end position="771"/>
    </location>
</feature>
<reference evidence="14" key="2">
    <citation type="submission" date="2025-08" db="UniProtKB">
        <authorList>
            <consortium name="Ensembl"/>
        </authorList>
    </citation>
    <scope>IDENTIFICATION</scope>
</reference>
<evidence type="ECO:0000256" key="3">
    <source>
        <dbReference type="ARBA" id="ARBA00022692"/>
    </source>
</evidence>
<dbReference type="PRINTS" id="PR00592">
    <property type="entry name" value="CASENSINGR"/>
</dbReference>
<dbReference type="Pfam" id="PF01094">
    <property type="entry name" value="ANF_receptor"/>
    <property type="match status" value="1"/>
</dbReference>
<name>A0A670J496_PODMU</name>
<comment type="similarity">
    <text evidence="11">Belongs to the G-protein coupled receptor 3 family. TAS1R subfamily.</text>
</comment>
<evidence type="ECO:0000313" key="15">
    <source>
        <dbReference type="Proteomes" id="UP000472272"/>
    </source>
</evidence>
<comment type="subcellular location">
    <subcellularLocation>
        <location evidence="1">Cell membrane</location>
        <topology evidence="1">Multi-pass membrane protein</topology>
    </subcellularLocation>
</comment>
<proteinExistence type="inferred from homology"/>
<keyword evidence="10" id="KW-0807">Transducer</keyword>
<evidence type="ECO:0000256" key="6">
    <source>
        <dbReference type="ARBA" id="ARBA00023040"/>
    </source>
</evidence>
<evidence type="ECO:0000259" key="13">
    <source>
        <dbReference type="PROSITE" id="PS50259"/>
    </source>
</evidence>
<evidence type="ECO:0000256" key="4">
    <source>
        <dbReference type="ARBA" id="ARBA00022729"/>
    </source>
</evidence>
<sequence>MEYHNGACCIGAVYIAIFCCCPIWDPPAPSPLVPPSPVAFLCFCSMYDASHHGYYLVQAMRLGVEEINNSSRLLPNVTLGYEIYDTCSPSSNMYATLSVLSQGGGESCCGARQLAVAANYTHSLPKVVGVIGPDTSENAFTTASLLGVFCMPEVSYEASSKMLSNKRTFPSFLRTIPSDQLQVDAMVRLLKTFGWTWVAVVGSDNNYGLQGLQMLHEAAPQEGICFAYQGVIPASSAEVARMIVDVVASAANVVTIFANKRSALLFLREVTRQNVTGKVWLGTEDWSLATEIWKIPGVQGIGTVLGVTIHQARLSGMKAFEAAFAASEEAGAHPEHGGDAGSCRNCKERCGQRFSRFHKLPDRQEPSPYDTQGAFSVYSAVYVMAHALHRLLGCQTGVCRKGTVYPWQLLKEVKRVNFSLNHRQIYFDTNGDPLVGYDLVLWTWAGQEWNYTVVGSFDRNPDRLSMHKDRLLWHTEDNQVPDSVCSKECGTGEQKVQQGMHQCCFHCVGCSPGTFLNRSDPYTCQKCQKDQWAPDRSEACFDRTVVFMLWDDPISVALLAANTLLLLLVAGTTGVFVRNRHTPVVKSAGGWMCFAMLGALACAGLSLYCFFGAPGHFACLLRLSVYSTCLTGCLSCMAARSVQIVIVFKMAARAPGLYGAWRKYHGSGLLIGAITGLQGTMVLTSLTISPPAPYKNYEAFEELILLECSQGNTVIPVFWMIFNGLLGVACFTISYAGKDLPNSYNEAKCITFSNLIYFVSFITYATAVSIYKGKYLAAIHIATLLCTLAGIFGGYFAPKAYVILFHPHLNTNQHFQMSIQSYTKRVNAAG</sequence>
<dbReference type="Gene3D" id="2.10.50.30">
    <property type="entry name" value="GPCR, family 3, nine cysteines domain"/>
    <property type="match status" value="1"/>
</dbReference>
<dbReference type="InterPro" id="IPR000337">
    <property type="entry name" value="GPCR_3"/>
</dbReference>
<dbReference type="PANTHER" id="PTHR24061:SF3">
    <property type="entry name" value="TASTE RECEPTOR TYPE 1 MEMBER 1"/>
    <property type="match status" value="1"/>
</dbReference>
<evidence type="ECO:0000256" key="5">
    <source>
        <dbReference type="ARBA" id="ARBA00022989"/>
    </source>
</evidence>
<dbReference type="InterPro" id="IPR038550">
    <property type="entry name" value="GPCR_3_9-Cys_sf"/>
</dbReference>
<dbReference type="FunFam" id="2.10.50.30:FF:000004">
    <property type="entry name" value="Taste receptor type 1 member 3-like protein"/>
    <property type="match status" value="1"/>
</dbReference>
<keyword evidence="7 12" id="KW-0472">Membrane</keyword>
<reference evidence="14" key="3">
    <citation type="submission" date="2025-09" db="UniProtKB">
        <authorList>
            <consortium name="Ensembl"/>
        </authorList>
    </citation>
    <scope>IDENTIFICATION</scope>
</reference>
<evidence type="ECO:0000256" key="11">
    <source>
        <dbReference type="ARBA" id="ARBA00038492"/>
    </source>
</evidence>
<dbReference type="AlphaFoldDB" id="A0A670J496"/>
<dbReference type="FunFam" id="3.40.50.2300:FF:000016">
    <property type="entry name" value="Taste 1 receptor member 2"/>
    <property type="match status" value="1"/>
</dbReference>
<dbReference type="Pfam" id="PF00003">
    <property type="entry name" value="7tm_3"/>
    <property type="match status" value="1"/>
</dbReference>
<keyword evidence="5 12" id="KW-1133">Transmembrane helix</keyword>
<feature type="transmembrane region" description="Helical" evidence="12">
    <location>
        <begin position="717"/>
        <end position="737"/>
    </location>
</feature>
<feature type="transmembrane region" description="Helical" evidence="12">
    <location>
        <begin position="589"/>
        <end position="613"/>
    </location>
</feature>
<keyword evidence="2" id="KW-1003">Cell membrane</keyword>
<dbReference type="Proteomes" id="UP000472272">
    <property type="component" value="Chromosome 8"/>
</dbReference>
<keyword evidence="3 12" id="KW-0812">Transmembrane</keyword>
<dbReference type="SUPFAM" id="SSF53822">
    <property type="entry name" value="Periplasmic binding protein-like I"/>
    <property type="match status" value="1"/>
</dbReference>
<accession>A0A670J496</accession>
<evidence type="ECO:0000256" key="9">
    <source>
        <dbReference type="ARBA" id="ARBA00023180"/>
    </source>
</evidence>
<dbReference type="GeneTree" id="ENSGT00940000161264"/>
<dbReference type="GO" id="GO:0004930">
    <property type="term" value="F:G protein-coupled receptor activity"/>
    <property type="evidence" value="ECO:0007669"/>
    <property type="project" value="UniProtKB-KW"/>
</dbReference>
<evidence type="ECO:0000256" key="12">
    <source>
        <dbReference type="SAM" id="Phobius"/>
    </source>
</evidence>
<evidence type="ECO:0000256" key="7">
    <source>
        <dbReference type="ARBA" id="ARBA00023136"/>
    </source>
</evidence>
<dbReference type="PROSITE" id="PS00980">
    <property type="entry name" value="G_PROTEIN_RECEP_F3_2"/>
    <property type="match status" value="1"/>
</dbReference>
<dbReference type="InterPro" id="IPR001828">
    <property type="entry name" value="ANF_lig-bd_rcpt"/>
</dbReference>
<keyword evidence="9" id="KW-0325">Glycoprotein</keyword>
<feature type="transmembrane region" description="Helical" evidence="12">
    <location>
        <begin position="777"/>
        <end position="797"/>
    </location>
</feature>
<organism evidence="14 15">
    <name type="scientific">Podarcis muralis</name>
    <name type="common">Wall lizard</name>
    <name type="synonym">Lacerta muralis</name>
    <dbReference type="NCBI Taxonomy" id="64176"/>
    <lineage>
        <taxon>Eukaryota</taxon>
        <taxon>Metazoa</taxon>
        <taxon>Chordata</taxon>
        <taxon>Craniata</taxon>
        <taxon>Vertebrata</taxon>
        <taxon>Euteleostomi</taxon>
        <taxon>Lepidosauria</taxon>
        <taxon>Squamata</taxon>
        <taxon>Bifurcata</taxon>
        <taxon>Unidentata</taxon>
        <taxon>Episquamata</taxon>
        <taxon>Laterata</taxon>
        <taxon>Lacertibaenia</taxon>
        <taxon>Lacertidae</taxon>
        <taxon>Podarcis</taxon>
    </lineage>
</organism>
<dbReference type="PRINTS" id="PR00248">
    <property type="entry name" value="GPCRMGR"/>
</dbReference>
<dbReference type="PROSITE" id="PS50259">
    <property type="entry name" value="G_PROTEIN_RECEP_F3_4"/>
    <property type="match status" value="1"/>
</dbReference>
<keyword evidence="4" id="KW-0732">Signal</keyword>
<evidence type="ECO:0000256" key="10">
    <source>
        <dbReference type="ARBA" id="ARBA00023224"/>
    </source>
</evidence>
<keyword evidence="8" id="KW-0675">Receptor</keyword>
<dbReference type="Ensembl" id="ENSPMRT00000020197.1">
    <property type="protein sequence ID" value="ENSPMRP00000019020.1"/>
    <property type="gene ID" value="ENSPMRG00000012423.1"/>
</dbReference>
<dbReference type="PANTHER" id="PTHR24061">
    <property type="entry name" value="CALCIUM-SENSING RECEPTOR-RELATED"/>
    <property type="match status" value="1"/>
</dbReference>
<dbReference type="Pfam" id="PF07562">
    <property type="entry name" value="NCD3G"/>
    <property type="match status" value="1"/>
</dbReference>
<dbReference type="GO" id="GO:0008527">
    <property type="term" value="F:taste receptor activity"/>
    <property type="evidence" value="ECO:0007669"/>
    <property type="project" value="Ensembl"/>
</dbReference>
<dbReference type="GO" id="GO:0005886">
    <property type="term" value="C:plasma membrane"/>
    <property type="evidence" value="ECO:0007669"/>
    <property type="project" value="UniProtKB-SubCell"/>
</dbReference>
<feature type="transmembrane region" description="Helical" evidence="12">
    <location>
        <begin position="554"/>
        <end position="577"/>
    </location>
</feature>
<evidence type="ECO:0000256" key="2">
    <source>
        <dbReference type="ARBA" id="ARBA00022475"/>
    </source>
</evidence>
<dbReference type="InterPro" id="IPR017978">
    <property type="entry name" value="GPCR_3_C"/>
</dbReference>
<dbReference type="InterPro" id="IPR011500">
    <property type="entry name" value="GPCR_3_9-Cys_dom"/>
</dbReference>
<gene>
    <name evidence="14" type="primary">TAS1R1</name>
</gene>
<evidence type="ECO:0000256" key="8">
    <source>
        <dbReference type="ARBA" id="ARBA00023170"/>
    </source>
</evidence>
<dbReference type="InterPro" id="IPR028082">
    <property type="entry name" value="Peripla_BP_I"/>
</dbReference>
<dbReference type="GO" id="GO:0050917">
    <property type="term" value="P:sensory perception of umami taste"/>
    <property type="evidence" value="ECO:0007669"/>
    <property type="project" value="Ensembl"/>
</dbReference>
<feature type="domain" description="G-protein coupled receptors family 3 profile" evidence="13">
    <location>
        <begin position="554"/>
        <end position="819"/>
    </location>
</feature>
<keyword evidence="15" id="KW-1185">Reference proteome</keyword>
<reference evidence="14 15" key="1">
    <citation type="journal article" date="2019" name="Proc. Natl. Acad. Sci. U.S.A.">
        <title>Regulatory changes in pterin and carotenoid genes underlie balanced color polymorphisms in the wall lizard.</title>
        <authorList>
            <person name="Andrade P."/>
            <person name="Pinho C."/>
            <person name="Perez I de Lanuza G."/>
            <person name="Afonso S."/>
            <person name="Brejcha J."/>
            <person name="Rubin C.J."/>
            <person name="Wallerman O."/>
            <person name="Pereira P."/>
            <person name="Sabatino S.J."/>
            <person name="Bellati A."/>
            <person name="Pellitteri-Rosa D."/>
            <person name="Bosakova Z."/>
            <person name="Bunikis I."/>
            <person name="Carretero M.A."/>
            <person name="Feiner N."/>
            <person name="Marsik P."/>
            <person name="Pauperio F."/>
            <person name="Salvi D."/>
            <person name="Soler L."/>
            <person name="While G.M."/>
            <person name="Uller T."/>
            <person name="Font E."/>
            <person name="Andersson L."/>
            <person name="Carneiro M."/>
        </authorList>
    </citation>
    <scope>NUCLEOTIDE SEQUENCE</scope>
</reference>
<protein>
    <submittedName>
        <fullName evidence="14">Taste 1 receptor member 1</fullName>
    </submittedName>
</protein>
<dbReference type="InterPro" id="IPR000068">
    <property type="entry name" value="GPCR_3_Ca_sens_rcpt-rel"/>
</dbReference>
<dbReference type="InterPro" id="IPR017979">
    <property type="entry name" value="GPCR_3_CS"/>
</dbReference>
<evidence type="ECO:0000256" key="1">
    <source>
        <dbReference type="ARBA" id="ARBA00004651"/>
    </source>
</evidence>